<protein>
    <recommendedName>
        <fullName evidence="1">DUF6884 domain-containing protein</fullName>
    </recommendedName>
</protein>
<organism evidence="2 3">
    <name type="scientific">Paenibacillus solanacearum</name>
    <dbReference type="NCBI Taxonomy" id="2048548"/>
    <lineage>
        <taxon>Bacteria</taxon>
        <taxon>Bacillati</taxon>
        <taxon>Bacillota</taxon>
        <taxon>Bacilli</taxon>
        <taxon>Bacillales</taxon>
        <taxon>Paenibacillaceae</taxon>
        <taxon>Paenibacillus</taxon>
    </lineage>
</organism>
<dbReference type="RefSeq" id="WP_218096312.1">
    <property type="nucleotide sequence ID" value="NZ_CAJVAS010000082.1"/>
</dbReference>
<dbReference type="Pfam" id="PF21818">
    <property type="entry name" value="DUF6884"/>
    <property type="match status" value="1"/>
</dbReference>
<reference evidence="2" key="1">
    <citation type="submission" date="2021-06" db="EMBL/GenBank/DDBJ databases">
        <authorList>
            <person name="Criscuolo A."/>
        </authorList>
    </citation>
    <scope>NUCLEOTIDE SEQUENCE</scope>
    <source>
        <strain evidence="2">CIP111600</strain>
    </source>
</reference>
<dbReference type="EMBL" id="CAJVAS010000082">
    <property type="protein sequence ID" value="CAG7652922.1"/>
    <property type="molecule type" value="Genomic_DNA"/>
</dbReference>
<name>A0A916KAV9_9BACL</name>
<evidence type="ECO:0000259" key="1">
    <source>
        <dbReference type="Pfam" id="PF21818"/>
    </source>
</evidence>
<proteinExistence type="predicted"/>
<dbReference type="InterPro" id="IPR049251">
    <property type="entry name" value="DUF6884"/>
</dbReference>
<evidence type="ECO:0000313" key="2">
    <source>
        <dbReference type="EMBL" id="CAG7652922.1"/>
    </source>
</evidence>
<sequence length="142" mass="16268">MNKRVAFVACSKKKKAYSCEAESLYGDSQLFKFASFYCKTHYDAWFILSAKHGLVTPSDIIEPYDQTLKSASAAVKKQWTKEVFRQIQDLFGPQKPVIYLHAGKDYVEYLIPLLENAGFQCERPLKGLGVGQQQRWYKESLA</sequence>
<accession>A0A916KAV9</accession>
<gene>
    <name evidence="2" type="ORF">PAESOLCIP111_06672</name>
</gene>
<comment type="caution">
    <text evidence="2">The sequence shown here is derived from an EMBL/GenBank/DDBJ whole genome shotgun (WGS) entry which is preliminary data.</text>
</comment>
<evidence type="ECO:0000313" key="3">
    <source>
        <dbReference type="Proteomes" id="UP000693672"/>
    </source>
</evidence>
<feature type="domain" description="DUF6884" evidence="1">
    <location>
        <begin position="5"/>
        <end position="139"/>
    </location>
</feature>
<dbReference type="Proteomes" id="UP000693672">
    <property type="component" value="Unassembled WGS sequence"/>
</dbReference>
<keyword evidence="3" id="KW-1185">Reference proteome</keyword>
<dbReference type="AlphaFoldDB" id="A0A916KAV9"/>